<feature type="domain" description="Hint" evidence="5">
    <location>
        <begin position="75"/>
        <end position="181"/>
    </location>
</feature>
<keyword evidence="7" id="KW-1185">Reference proteome</keyword>
<accession>A0ABV6RY95</accession>
<feature type="domain" description="Hint" evidence="4">
    <location>
        <begin position="232"/>
        <end position="274"/>
    </location>
</feature>
<dbReference type="InterPro" id="IPR006141">
    <property type="entry name" value="Intein_N"/>
</dbReference>
<keyword evidence="3" id="KW-0411">Iron-sulfur</keyword>
<dbReference type="PANTHER" id="PTHR43432:SF3">
    <property type="entry name" value="SLR0285 PROTEIN"/>
    <property type="match status" value="1"/>
</dbReference>
<evidence type="ECO:0000313" key="7">
    <source>
        <dbReference type="Proteomes" id="UP001589896"/>
    </source>
</evidence>
<evidence type="ECO:0000313" key="6">
    <source>
        <dbReference type="EMBL" id="MFC0681955.1"/>
    </source>
</evidence>
<dbReference type="SMART" id="SM00305">
    <property type="entry name" value="HintC"/>
    <property type="match status" value="1"/>
</dbReference>
<keyword evidence="2" id="KW-0408">Iron</keyword>
<dbReference type="InterPro" id="IPR003586">
    <property type="entry name" value="Hint_dom_C"/>
</dbReference>
<dbReference type="PROSITE" id="PS50817">
    <property type="entry name" value="INTEIN_N_TER"/>
    <property type="match status" value="1"/>
</dbReference>
<dbReference type="InterPro" id="IPR040086">
    <property type="entry name" value="MJ0683-like"/>
</dbReference>
<dbReference type="InterPro" id="IPR036844">
    <property type="entry name" value="Hint_dom_sf"/>
</dbReference>
<dbReference type="Pfam" id="PF04055">
    <property type="entry name" value="Radical_SAM"/>
    <property type="match status" value="1"/>
</dbReference>
<evidence type="ECO:0000256" key="3">
    <source>
        <dbReference type="ARBA" id="ARBA00023014"/>
    </source>
</evidence>
<dbReference type="Proteomes" id="UP001589896">
    <property type="component" value="Unassembled WGS sequence"/>
</dbReference>
<dbReference type="SMART" id="SM00306">
    <property type="entry name" value="HintN"/>
    <property type="match status" value="1"/>
</dbReference>
<protein>
    <submittedName>
        <fullName evidence="6">Rv2578c family radical SAM protein</fullName>
    </submittedName>
</protein>
<dbReference type="SUPFAM" id="SSF102114">
    <property type="entry name" value="Radical SAM enzymes"/>
    <property type="match status" value="1"/>
</dbReference>
<dbReference type="PANTHER" id="PTHR43432">
    <property type="entry name" value="SLR0285 PROTEIN"/>
    <property type="match status" value="1"/>
</dbReference>
<keyword evidence="1" id="KW-0479">Metal-binding</keyword>
<dbReference type="NCBIfam" id="NF038135">
    <property type="entry name" value="rSAM_Rv2578c"/>
    <property type="match status" value="1"/>
</dbReference>
<dbReference type="InterPro" id="IPR003587">
    <property type="entry name" value="Hint_dom_N"/>
</dbReference>
<name>A0ABV6RY95_9GAMM</name>
<sequence length="546" mass="59685">MRWEGQRLSAESSEALPGLAKLNNLVRSVRTPEFAGITFHEVLAKSALNHVPGASKALPYGWTINPYRGCSHACTYCVGAETMVLMGDGRQQPIWSVNVGDEIYGTRVEGAYRRYVKTKVLAHWQTRKRAYRITLADGTQLTASSNHRFLTDRGWKHVTGSLSGPDARPHLTADDKLVGFGSTGIPESSEPSYFVACVRVTGGQQMRQRFLRLTGPAITRKSSIEGMATKSTADLRVVSIEDLGEVVDMYDMTTGTGDFIANGVVAHNCFARPTHTYLDLDGGDDFDRQIIVKVNVADVLRKELAKPSWEHPPVALGTNTDPYQRAEGRYRLLPGIIAALADSGTPLSILTKGTLLRRDLPLLAEAAGHVPVDLAMSIAIYDDALQQSVEPGTPSTAARLATVTAVREHGLDCTVFLMPILPYLTDTKGHLDDALRRAKEAGASSVLYSALHLKSGVKQWFFAWLERERPDLVPKYRAMYSSGAYAPKEYRTWLAARIRPLVRAHGLERGRADPASGGVRSRALAKGAESLLQLELPAQVGPPTLF</sequence>
<dbReference type="SUPFAM" id="SSF51294">
    <property type="entry name" value="Hedgehog/intein (Hint) domain"/>
    <property type="match status" value="1"/>
</dbReference>
<reference evidence="6 7" key="1">
    <citation type="submission" date="2024-09" db="EMBL/GenBank/DDBJ databases">
        <authorList>
            <person name="Sun Q."/>
            <person name="Mori K."/>
        </authorList>
    </citation>
    <scope>NUCLEOTIDE SEQUENCE [LARGE SCALE GENOMIC DNA]</scope>
    <source>
        <strain evidence="6 7">KCTC 23076</strain>
    </source>
</reference>
<dbReference type="RefSeq" id="WP_386675518.1">
    <property type="nucleotide sequence ID" value="NZ_JBHLTG010000010.1"/>
</dbReference>
<dbReference type="Gene3D" id="2.170.16.10">
    <property type="entry name" value="Hedgehog/Intein (Hint) domain"/>
    <property type="match status" value="1"/>
</dbReference>
<evidence type="ECO:0000259" key="4">
    <source>
        <dbReference type="SMART" id="SM00305"/>
    </source>
</evidence>
<evidence type="ECO:0000256" key="2">
    <source>
        <dbReference type="ARBA" id="ARBA00023004"/>
    </source>
</evidence>
<dbReference type="EMBL" id="JBHLTG010000010">
    <property type="protein sequence ID" value="MFC0681955.1"/>
    <property type="molecule type" value="Genomic_DNA"/>
</dbReference>
<dbReference type="CDD" id="cd00081">
    <property type="entry name" value="Hint"/>
    <property type="match status" value="1"/>
</dbReference>
<evidence type="ECO:0000256" key="1">
    <source>
        <dbReference type="ARBA" id="ARBA00022723"/>
    </source>
</evidence>
<dbReference type="InterPro" id="IPR030934">
    <property type="entry name" value="Intein_C"/>
</dbReference>
<dbReference type="InterPro" id="IPR058240">
    <property type="entry name" value="rSAM_sf"/>
</dbReference>
<proteinExistence type="predicted"/>
<evidence type="ECO:0000259" key="5">
    <source>
        <dbReference type="SMART" id="SM00306"/>
    </source>
</evidence>
<dbReference type="PROSITE" id="PS50818">
    <property type="entry name" value="INTEIN_C_TER"/>
    <property type="match status" value="1"/>
</dbReference>
<dbReference type="InterPro" id="IPR007197">
    <property type="entry name" value="rSAM"/>
</dbReference>
<comment type="caution">
    <text evidence="6">The sequence shown here is derived from an EMBL/GenBank/DDBJ whole genome shotgun (WGS) entry which is preliminary data.</text>
</comment>
<organism evidence="6 7">
    <name type="scientific">Lysobacter korlensis</name>
    <dbReference type="NCBI Taxonomy" id="553636"/>
    <lineage>
        <taxon>Bacteria</taxon>
        <taxon>Pseudomonadati</taxon>
        <taxon>Pseudomonadota</taxon>
        <taxon>Gammaproteobacteria</taxon>
        <taxon>Lysobacterales</taxon>
        <taxon>Lysobacteraceae</taxon>
        <taxon>Lysobacter</taxon>
    </lineage>
</organism>
<gene>
    <name evidence="6" type="ORF">ACFFGH_29330</name>
</gene>
<dbReference type="Gene3D" id="3.80.30.30">
    <property type="match status" value="1"/>
</dbReference>